<evidence type="ECO:0000256" key="4">
    <source>
        <dbReference type="ARBA" id="ARBA00022670"/>
    </source>
</evidence>
<feature type="chain" id="PRO_5009327548" description="Peptidase M13 C-terminal domain-containing protein" evidence="9">
    <location>
        <begin position="25"/>
        <end position="688"/>
    </location>
</feature>
<dbReference type="GO" id="GO:0046872">
    <property type="term" value="F:metal ion binding"/>
    <property type="evidence" value="ECO:0007669"/>
    <property type="project" value="UniProtKB-KW"/>
</dbReference>
<dbReference type="PANTHER" id="PTHR11733:SF238">
    <property type="entry name" value="FI07649P-RELATED"/>
    <property type="match status" value="1"/>
</dbReference>
<keyword evidence="4" id="KW-0645">Protease</keyword>
<name>A0A1I8Q175_STOCA</name>
<comment type="subcellular location">
    <subcellularLocation>
        <location evidence="2">Cell membrane</location>
        <topology evidence="2">Single-pass type II membrane protein</topology>
    </subcellularLocation>
</comment>
<evidence type="ECO:0000256" key="3">
    <source>
        <dbReference type="ARBA" id="ARBA00007357"/>
    </source>
</evidence>
<dbReference type="CDD" id="cd08662">
    <property type="entry name" value="M13"/>
    <property type="match status" value="1"/>
</dbReference>
<evidence type="ECO:0008006" key="14">
    <source>
        <dbReference type="Google" id="ProtNLM"/>
    </source>
</evidence>
<reference evidence="12" key="1">
    <citation type="submission" date="2020-05" db="UniProtKB">
        <authorList>
            <consortium name="EnsemblMetazoa"/>
        </authorList>
    </citation>
    <scope>IDENTIFICATION</scope>
    <source>
        <strain evidence="12">USDA</strain>
    </source>
</reference>
<dbReference type="GO" id="GO:0004222">
    <property type="term" value="F:metalloendopeptidase activity"/>
    <property type="evidence" value="ECO:0007669"/>
    <property type="project" value="InterPro"/>
</dbReference>
<dbReference type="Gene3D" id="1.10.1380.10">
    <property type="entry name" value="Neutral endopeptidase , domain2"/>
    <property type="match status" value="1"/>
</dbReference>
<evidence type="ECO:0000256" key="2">
    <source>
        <dbReference type="ARBA" id="ARBA00004401"/>
    </source>
</evidence>
<evidence type="ECO:0000256" key="7">
    <source>
        <dbReference type="ARBA" id="ARBA00022833"/>
    </source>
</evidence>
<dbReference type="Pfam" id="PF05649">
    <property type="entry name" value="Peptidase_M13_N"/>
    <property type="match status" value="1"/>
</dbReference>
<evidence type="ECO:0000256" key="1">
    <source>
        <dbReference type="ARBA" id="ARBA00001947"/>
    </source>
</evidence>
<evidence type="ECO:0000313" key="13">
    <source>
        <dbReference type="Proteomes" id="UP000095300"/>
    </source>
</evidence>
<gene>
    <name evidence="12" type="primary">106088279</name>
</gene>
<dbReference type="Pfam" id="PF01431">
    <property type="entry name" value="Peptidase_M13"/>
    <property type="match status" value="1"/>
</dbReference>
<evidence type="ECO:0000256" key="9">
    <source>
        <dbReference type="SAM" id="SignalP"/>
    </source>
</evidence>
<dbReference type="SUPFAM" id="SSF55486">
    <property type="entry name" value="Metalloproteases ('zincins'), catalytic domain"/>
    <property type="match status" value="1"/>
</dbReference>
<proteinExistence type="inferred from homology"/>
<dbReference type="InterPro" id="IPR018497">
    <property type="entry name" value="Peptidase_M13_C"/>
</dbReference>
<dbReference type="InterPro" id="IPR024079">
    <property type="entry name" value="MetalloPept_cat_dom_sf"/>
</dbReference>
<dbReference type="InterPro" id="IPR008753">
    <property type="entry name" value="Peptidase_M13_N"/>
</dbReference>
<comment type="cofactor">
    <cofactor evidence="1">
        <name>Zn(2+)</name>
        <dbReference type="ChEBI" id="CHEBI:29105"/>
    </cofactor>
</comment>
<evidence type="ECO:0000259" key="11">
    <source>
        <dbReference type="Pfam" id="PF05649"/>
    </source>
</evidence>
<sequence length="688" mass="78843">MFANLPNSAGVFIIFMGLLLIIQADDNGNSLRSSKSEEMLKYLNKSVDPCANFYDYACGNWITIRPASKTKYETSVFQDSKEDLQNKILALLEANETNDSQVQQNAKNFYQSCLKAGNESKLAYKQDLKDMVEEFGKIPFLAGQQRWRASKFDWLKTIADISHSYDINIILGYKIMVDLQDNSVNRLYLTHPDFPLKSLAMYLDRANEVYRQKYLSLIKENLEIFLEIPSTLAQQTAQEILDFEIALVKGTQRYTVRGKELYFSTTVDKLHALHQPNLDIKRLLEISLGFKPSGNITVKNPGYQTNLIDLLNRTPKRKVANYIGYNLMVHFLLPMDNNPGKLQAKCLENTKGHFANLLDHMVYKQLESSNLAEEAVQNMFRNLKRNFQLALESGKYDWINETTRQHAVDKLKAMKLEINSYNHINFSQVYGTLNLSKDNYVANCKAIFSLNALKSRSKLNQPVQAYYDGAAMSFGPRYILTENAIKIPVATLLSHHFWSASYPLAVAYARLGFLIAHEMMHGFDDEGRTFDKQGNDRDWWDAISAQGFDERTTCFREQYTNYAQRTNVSRKTSQQSENIADNGGVRLAYESFNNWQKEFAITSPALKATEMLPDFQDFSPQQLFFLSFAQLWCYDILPELRSIKFSNDIHEPGNLRVIGPLSNMPEFSEAFKCARGCGMNPAKKCEIF</sequence>
<accession>A0A1I8Q175</accession>
<dbReference type="OrthoDB" id="6475849at2759"/>
<dbReference type="PANTHER" id="PTHR11733">
    <property type="entry name" value="ZINC METALLOPROTEASE FAMILY M13 NEPRILYSIN-RELATED"/>
    <property type="match status" value="1"/>
</dbReference>
<keyword evidence="7" id="KW-0862">Zinc</keyword>
<keyword evidence="6" id="KW-0378">Hydrolase</keyword>
<evidence type="ECO:0000256" key="6">
    <source>
        <dbReference type="ARBA" id="ARBA00022801"/>
    </source>
</evidence>
<dbReference type="AlphaFoldDB" id="A0A1I8Q175"/>
<keyword evidence="13" id="KW-1185">Reference proteome</keyword>
<dbReference type="PRINTS" id="PR00786">
    <property type="entry name" value="NEPRILYSIN"/>
</dbReference>
<dbReference type="GO" id="GO:0005886">
    <property type="term" value="C:plasma membrane"/>
    <property type="evidence" value="ECO:0007669"/>
    <property type="project" value="UniProtKB-SubCell"/>
</dbReference>
<dbReference type="Proteomes" id="UP000095300">
    <property type="component" value="Unassembled WGS sequence"/>
</dbReference>
<feature type="domain" description="Peptidase M13 N-terminal" evidence="11">
    <location>
        <begin position="49"/>
        <end position="419"/>
    </location>
</feature>
<dbReference type="Gene3D" id="3.40.390.10">
    <property type="entry name" value="Collagenase (Catalytic Domain)"/>
    <property type="match status" value="1"/>
</dbReference>
<keyword evidence="5" id="KW-0479">Metal-binding</keyword>
<dbReference type="GO" id="GO:0016485">
    <property type="term" value="P:protein processing"/>
    <property type="evidence" value="ECO:0007669"/>
    <property type="project" value="TreeGrafter"/>
</dbReference>
<comment type="similarity">
    <text evidence="3">Belongs to the peptidase M13 family.</text>
</comment>
<keyword evidence="9" id="KW-0732">Signal</keyword>
<dbReference type="InterPro" id="IPR000718">
    <property type="entry name" value="Peptidase_M13"/>
</dbReference>
<feature type="domain" description="Peptidase M13 C-terminal" evidence="10">
    <location>
        <begin position="478"/>
        <end position="687"/>
    </location>
</feature>
<keyword evidence="8" id="KW-0482">Metalloprotease</keyword>
<feature type="signal peptide" evidence="9">
    <location>
        <begin position="1"/>
        <end position="24"/>
    </location>
</feature>
<evidence type="ECO:0000256" key="5">
    <source>
        <dbReference type="ARBA" id="ARBA00022723"/>
    </source>
</evidence>
<evidence type="ECO:0000256" key="8">
    <source>
        <dbReference type="ARBA" id="ARBA00023049"/>
    </source>
</evidence>
<evidence type="ECO:0000259" key="10">
    <source>
        <dbReference type="Pfam" id="PF01431"/>
    </source>
</evidence>
<protein>
    <recommendedName>
        <fullName evidence="14">Peptidase M13 C-terminal domain-containing protein</fullName>
    </recommendedName>
</protein>
<dbReference type="VEuPathDB" id="VectorBase:SCAU012937"/>
<dbReference type="EnsemblMetazoa" id="SCAU012937-RA">
    <property type="protein sequence ID" value="SCAU012937-PA"/>
    <property type="gene ID" value="SCAU012937"/>
</dbReference>
<organism evidence="12 13">
    <name type="scientific">Stomoxys calcitrans</name>
    <name type="common">Stable fly</name>
    <name type="synonym">Conops calcitrans</name>
    <dbReference type="NCBI Taxonomy" id="35570"/>
    <lineage>
        <taxon>Eukaryota</taxon>
        <taxon>Metazoa</taxon>
        <taxon>Ecdysozoa</taxon>
        <taxon>Arthropoda</taxon>
        <taxon>Hexapoda</taxon>
        <taxon>Insecta</taxon>
        <taxon>Pterygota</taxon>
        <taxon>Neoptera</taxon>
        <taxon>Endopterygota</taxon>
        <taxon>Diptera</taxon>
        <taxon>Brachycera</taxon>
        <taxon>Muscomorpha</taxon>
        <taxon>Muscoidea</taxon>
        <taxon>Muscidae</taxon>
        <taxon>Stomoxys</taxon>
    </lineage>
</organism>
<dbReference type="InterPro" id="IPR042089">
    <property type="entry name" value="Peptidase_M13_dom_2"/>
</dbReference>
<dbReference type="PROSITE" id="PS51885">
    <property type="entry name" value="NEPRILYSIN"/>
    <property type="match status" value="1"/>
</dbReference>
<dbReference type="KEGG" id="scac:106088279"/>
<evidence type="ECO:0000313" key="12">
    <source>
        <dbReference type="EnsemblMetazoa" id="SCAU012937-PA"/>
    </source>
</evidence>